<evidence type="ECO:0000313" key="1">
    <source>
        <dbReference type="EMBL" id="CQR74171.1"/>
    </source>
</evidence>
<accession>A0A0U1L398</accession>
<dbReference type="AlphaFoldDB" id="A0A0U1L398"/>
<dbReference type="RefSeq" id="WP_021170181.1">
    <property type="nucleotide sequence ID" value="NZ_CTRP01000014.1"/>
</dbReference>
<sequence length="456" mass="50733">MNGQNYGWANALADVLSTAITKNAQDKQYQQGLDYISQQEAQNKALVAAQQDYTKTQDWYAQANKILSLNKDWANYQAQGLDNNDPRMQKIITDSQAVRQYGQQKGYNLPGQDVPYGNIQGFIDLEGNARIAKIADQMKKSGYAAAGQFVRPSDMGHDVGPTQAPTYNLDTSLTGLGDYIKQSQAENNSPLSLMTGMAKLNISPEVMQKLAPLYNAYMKSNNDQEAIALLGQYQTEPDPVKKAQIIQQYYNLIGKDGLGFLKDLTPQQKAVQWNNGGQQGIDVVTMPSQLGTGGAGVTNLQNRNNTFTPGQVLQGQISRENLGEKKREFDTTTSQNDSHFWATYNKPSITQGQKSKDQIGTIMKIIDQEEKAYADWAKNPVNMDKDYPRQQQLDSARNVRSQFMDGITGQNSNSQSQNNPIAAWIDRARQAGADPEQIKKALHDKGYGDTYDSWVW</sequence>
<name>A0A0U1L398_9FIRM</name>
<organism evidence="1 2">
    <name type="scientific">Sporomusa ovata</name>
    <dbReference type="NCBI Taxonomy" id="2378"/>
    <lineage>
        <taxon>Bacteria</taxon>
        <taxon>Bacillati</taxon>
        <taxon>Bacillota</taxon>
        <taxon>Negativicutes</taxon>
        <taxon>Selenomonadales</taxon>
        <taxon>Sporomusaceae</taxon>
        <taxon>Sporomusa</taxon>
    </lineage>
</organism>
<protein>
    <recommendedName>
        <fullName evidence="3">Phage protein</fullName>
    </recommendedName>
</protein>
<proteinExistence type="predicted"/>
<keyword evidence="2" id="KW-1185">Reference proteome</keyword>
<evidence type="ECO:0000313" key="2">
    <source>
        <dbReference type="Proteomes" id="UP000049855"/>
    </source>
</evidence>
<gene>
    <name evidence="1" type="ORF">SpAn4DRAFT_0633</name>
</gene>
<dbReference type="EMBL" id="CTRP01000014">
    <property type="protein sequence ID" value="CQR74171.1"/>
    <property type="molecule type" value="Genomic_DNA"/>
</dbReference>
<evidence type="ECO:0008006" key="3">
    <source>
        <dbReference type="Google" id="ProtNLM"/>
    </source>
</evidence>
<reference evidence="2" key="1">
    <citation type="submission" date="2015-03" db="EMBL/GenBank/DDBJ databases">
        <authorList>
            <person name="Nijsse Bart"/>
        </authorList>
    </citation>
    <scope>NUCLEOTIDE SEQUENCE [LARGE SCALE GENOMIC DNA]</scope>
</reference>
<dbReference type="Proteomes" id="UP000049855">
    <property type="component" value="Unassembled WGS sequence"/>
</dbReference>